<dbReference type="AlphaFoldDB" id="S3MDZ8"/>
<accession>S3MDZ8</accession>
<evidence type="ECO:0000313" key="2">
    <source>
        <dbReference type="Proteomes" id="UP000014605"/>
    </source>
</evidence>
<proteinExistence type="predicted"/>
<gene>
    <name evidence="1" type="ORF">HMPREF1222_01113</name>
</gene>
<name>S3MDZ8_9SPIR</name>
<keyword evidence="2" id="KW-1185">Reference proteome</keyword>
<protein>
    <submittedName>
        <fullName evidence="1">Uncharacterized protein</fullName>
    </submittedName>
</protein>
<comment type="caution">
    <text evidence="1">The sequence shown here is derived from an EMBL/GenBank/DDBJ whole genome shotgun (WGS) entry which is preliminary data.</text>
</comment>
<evidence type="ECO:0000313" key="1">
    <source>
        <dbReference type="EMBL" id="EPF47289.1"/>
    </source>
</evidence>
<dbReference type="EMBL" id="ATFC01000007">
    <property type="protein sequence ID" value="EPF47289.1"/>
    <property type="molecule type" value="Genomic_DNA"/>
</dbReference>
<dbReference type="HOGENOM" id="CLU_894128_0_0_12"/>
<reference evidence="1 2" key="1">
    <citation type="submission" date="2013-04" db="EMBL/GenBank/DDBJ databases">
        <title>The Genome Sequence of Treponema vincentii F0403.</title>
        <authorList>
            <consortium name="The Broad Institute Genomics Platform"/>
            <person name="Earl A."/>
            <person name="Ward D."/>
            <person name="Feldgarden M."/>
            <person name="Gevers D."/>
            <person name="Leonetti C."/>
            <person name="Izard J."/>
            <person name="Walker B."/>
            <person name="Young S."/>
            <person name="Zeng Q."/>
            <person name="Gargeya S."/>
            <person name="Fitzgerald M."/>
            <person name="Haas B."/>
            <person name="Abouelleil A."/>
            <person name="Allen A.W."/>
            <person name="Alvarado L."/>
            <person name="Arachchi H.M."/>
            <person name="Berlin A.M."/>
            <person name="Chapman S.B."/>
            <person name="Gainer-Dewar J."/>
            <person name="Goldberg J."/>
            <person name="Griggs A."/>
            <person name="Gujja S."/>
            <person name="Hansen M."/>
            <person name="Howarth C."/>
            <person name="Imamovic A."/>
            <person name="Ireland A."/>
            <person name="Larimer J."/>
            <person name="McCowan C."/>
            <person name="Murphy C."/>
            <person name="Pearson M."/>
            <person name="Poon T.W."/>
            <person name="Priest M."/>
            <person name="Roberts A."/>
            <person name="Saif S."/>
            <person name="Shea T."/>
            <person name="Sisk P."/>
            <person name="Sykes S."/>
            <person name="Wortman J."/>
            <person name="Nusbaum C."/>
            <person name="Birren B."/>
        </authorList>
    </citation>
    <scope>NUCLEOTIDE SEQUENCE [LARGE SCALE GENOMIC DNA]</scope>
    <source>
        <strain evidence="1 2">F0403</strain>
    </source>
</reference>
<sequence length="311" mass="35863">MDKKQQEAKIIRIATELFPFVQQKNTACAEFLTLRTKLTDAVWRWALLTFNPEKIKNAAIEIMECVNRSVLSYEGTAERYINYLARSLKQEINRANIKLHTFHSEIIPLPENKRRKWNRLCAAAAHYGKDIERAETQEWLAKRTGGQISEIIKLIQWQLQTAVQSEHIDFENGNGYSLFDSAALCIQNGYKTADTFLIEQDYIEHYLQRIDAVFTALQDRTKPYLSALLTHRVLCELDAAKVDSTVIAVVLRNVRFSDTEHGRTLIRLFFEAKSFPTQEDIAKQFGKDKTDASRTISIFIKKLQKICQAAE</sequence>
<organism evidence="1 2">
    <name type="scientific">Treponema vincentii F0403</name>
    <dbReference type="NCBI Taxonomy" id="1125702"/>
    <lineage>
        <taxon>Bacteria</taxon>
        <taxon>Pseudomonadati</taxon>
        <taxon>Spirochaetota</taxon>
        <taxon>Spirochaetia</taxon>
        <taxon>Spirochaetales</taxon>
        <taxon>Treponemataceae</taxon>
        <taxon>Treponema</taxon>
    </lineage>
</organism>
<dbReference type="Proteomes" id="UP000014605">
    <property type="component" value="Unassembled WGS sequence"/>
</dbReference>
<dbReference type="PATRIC" id="fig|1125702.3.peg.1155"/>